<sequence>MRLQGERVGVMPSSRGSRLRLALFCGLALAAVTASGLAAGRPLDGRNAIFAADHSSDRVANVRLHFMPEDDPREGHVKVLLTPESRPLSFFEARQAVQQAFLETLKEPGLPDNLTRVSVTVQLAPAGNEPEQSRTYLYIRKTAKTWTVMAAP</sequence>
<dbReference type="AlphaFoldDB" id="A0A1G5NI09"/>
<evidence type="ECO:0000313" key="2">
    <source>
        <dbReference type="Proteomes" id="UP000199347"/>
    </source>
</evidence>
<keyword evidence="2" id="KW-1185">Reference proteome</keyword>
<evidence type="ECO:0000313" key="1">
    <source>
        <dbReference type="EMBL" id="SCZ37056.1"/>
    </source>
</evidence>
<reference evidence="1 2" key="1">
    <citation type="submission" date="2016-10" db="EMBL/GenBank/DDBJ databases">
        <authorList>
            <person name="de Groot N.N."/>
        </authorList>
    </citation>
    <scope>NUCLEOTIDE SEQUENCE [LARGE SCALE GENOMIC DNA]</scope>
    <source>
        <strain evidence="1 2">DSM 2698</strain>
    </source>
</reference>
<name>A0A1G5NI09_AFIMA</name>
<dbReference type="Proteomes" id="UP000199347">
    <property type="component" value="Unassembled WGS sequence"/>
</dbReference>
<gene>
    <name evidence="1" type="ORF">SAMN03080610_02084</name>
</gene>
<dbReference type="STRING" id="1120955.SAMN03080610_02084"/>
<accession>A0A1G5NI09</accession>
<protein>
    <submittedName>
        <fullName evidence="1">Uncharacterized protein</fullName>
    </submittedName>
</protein>
<organism evidence="1 2">
    <name type="scientific">Afifella marina DSM 2698</name>
    <dbReference type="NCBI Taxonomy" id="1120955"/>
    <lineage>
        <taxon>Bacteria</taxon>
        <taxon>Pseudomonadati</taxon>
        <taxon>Pseudomonadota</taxon>
        <taxon>Alphaproteobacteria</taxon>
        <taxon>Hyphomicrobiales</taxon>
        <taxon>Afifellaceae</taxon>
        <taxon>Afifella</taxon>
    </lineage>
</organism>
<dbReference type="EMBL" id="FMVW01000004">
    <property type="protein sequence ID" value="SCZ37056.1"/>
    <property type="molecule type" value="Genomic_DNA"/>
</dbReference>
<proteinExistence type="predicted"/>